<reference evidence="3 4" key="1">
    <citation type="submission" date="2020-04" db="EMBL/GenBank/DDBJ databases">
        <title>Advantages and limits of metagenomic assembly and binning of a giant virus.</title>
        <authorList>
            <person name="Schulz F."/>
            <person name="Andreani J."/>
            <person name="Francis R."/>
            <person name="Boudjemaa H."/>
            <person name="Bou Khalil J.Y."/>
            <person name="Lee J."/>
            <person name="La Scola B."/>
            <person name="Woyke T."/>
        </authorList>
    </citation>
    <scope>NUCLEOTIDE SEQUENCE [LARGE SCALE GENOMIC DNA]</scope>
    <source>
        <strain evidence="3 4">FV1/VV64</strain>
    </source>
</reference>
<sequence length="595" mass="69531">MKILLFSPPFSGHLNVLLYLKDELKKIHDVLLIITGWKNIKPNLINTNDTNNIITINDLDITSSDPMTFTLDRIKNITDKCIIECKNFDPQLIIYDFFSIEGFITAKTTSTPYFCSIPAVIGPFNKKNKFFTEKINSDRNQQIFSDIEKRFNVNLLNYNIQQVSDGILIPSDVNVLWSYDTVIECDDYLKGRGLKKNNFINIGPRKPYIGSKTDFTDNKIIYVSFGTVVTNNLWNHNNKARNFLRHVLTYLNEILGNMNEYDIVLSPYRKEFEINFAKNIKTYDYVDQIEILKKASLFITHCGGNSFNEAIYLDVPMIGIPFFGDQHLIGTKINKLHLGTAFLHDHDDCISTEDNEYFRSSLTKQTLKDAIDDILDNQEIYSGNVSRIKRNLITPRSILQKYYDYPIVWRNGDLLYGTNHDRMIFIKHFNMENEFRMSRFLPFSQLFSDKTDYSIMPRIIDIYNDSLIDNNYYPVESASKFTVYSNNIKEFKEWLKVNKQFTVPVTSFDDITDDNKEEVIWNMCVGGIEFFTQIKKYNIHFVVDKFKYGVNRATTKELDYIKANWERLSTKISFYKLDSKYGICSKVNPFYANIL</sequence>
<dbReference type="PANTHER" id="PTHR48043">
    <property type="entry name" value="EG:EG0003.4 PROTEIN-RELATED"/>
    <property type="match status" value="1"/>
</dbReference>
<dbReference type="CDD" id="cd03784">
    <property type="entry name" value="GT1_Gtf-like"/>
    <property type="match status" value="1"/>
</dbReference>
<dbReference type="InterPro" id="IPR002213">
    <property type="entry name" value="UDP_glucos_trans"/>
</dbReference>
<dbReference type="Proteomes" id="UP001162001">
    <property type="component" value="Segment"/>
</dbReference>
<evidence type="ECO:0000313" key="3">
    <source>
        <dbReference type="EMBL" id="QKF94621.1"/>
    </source>
</evidence>
<keyword evidence="2" id="KW-0808">Transferase</keyword>
<evidence type="ECO:0000313" key="4">
    <source>
        <dbReference type="Proteomes" id="UP001162001"/>
    </source>
</evidence>
<dbReference type="PANTHER" id="PTHR48043:SF145">
    <property type="entry name" value="FI06409P-RELATED"/>
    <property type="match status" value="1"/>
</dbReference>
<organism evidence="3 4">
    <name type="scientific">Fadolivirus FV1/VV64</name>
    <dbReference type="NCBI Taxonomy" id="3070911"/>
    <lineage>
        <taxon>Viruses</taxon>
        <taxon>Varidnaviria</taxon>
        <taxon>Bamfordvirae</taxon>
        <taxon>Nucleocytoviricota</taxon>
        <taxon>Megaviricetes</taxon>
        <taxon>Imitervirales</taxon>
        <taxon>Mimiviridae</taxon>
        <taxon>Klosneuvirinae</taxon>
        <taxon>Fadolivirus</taxon>
        <taxon>Fadolivirus algeromassiliense</taxon>
    </lineage>
</organism>
<evidence type="ECO:0000256" key="2">
    <source>
        <dbReference type="ARBA" id="ARBA00022679"/>
    </source>
</evidence>
<dbReference type="Pfam" id="PF00201">
    <property type="entry name" value="UDPGT"/>
    <property type="match status" value="1"/>
</dbReference>
<gene>
    <name evidence="3" type="ORF">Fadolivirus_1_1163</name>
</gene>
<evidence type="ECO:0000256" key="1">
    <source>
        <dbReference type="ARBA" id="ARBA00022676"/>
    </source>
</evidence>
<name>A0A7D3R1W2_9VIRU</name>
<dbReference type="SUPFAM" id="SSF53756">
    <property type="entry name" value="UDP-Glycosyltransferase/glycogen phosphorylase"/>
    <property type="match status" value="1"/>
</dbReference>
<accession>A0A7D3R1W2</accession>
<protein>
    <submittedName>
        <fullName evidence="3">UDP-glycosyltransferase MGT</fullName>
    </submittedName>
</protein>
<dbReference type="InterPro" id="IPR050271">
    <property type="entry name" value="UDP-glycosyltransferase"/>
</dbReference>
<keyword evidence="1" id="KW-0328">Glycosyltransferase</keyword>
<dbReference type="EMBL" id="MT418680">
    <property type="protein sequence ID" value="QKF94621.1"/>
    <property type="molecule type" value="Genomic_DNA"/>
</dbReference>
<dbReference type="GO" id="GO:0008194">
    <property type="term" value="F:UDP-glycosyltransferase activity"/>
    <property type="evidence" value="ECO:0007669"/>
    <property type="project" value="InterPro"/>
</dbReference>
<keyword evidence="4" id="KW-1185">Reference proteome</keyword>
<dbReference type="Gene3D" id="3.40.50.2000">
    <property type="entry name" value="Glycogen Phosphorylase B"/>
    <property type="match status" value="1"/>
</dbReference>
<proteinExistence type="predicted"/>